<dbReference type="Gene3D" id="2.40.40.10">
    <property type="entry name" value="RlpA-like domain"/>
    <property type="match status" value="1"/>
</dbReference>
<dbReference type="STRING" id="551991.SAMN05192529_11074"/>
<dbReference type="CDD" id="cd22268">
    <property type="entry name" value="DPBB_RlpA-like"/>
    <property type="match status" value="1"/>
</dbReference>
<dbReference type="PANTHER" id="PTHR34183">
    <property type="entry name" value="ENDOLYTIC PEPTIDOGLYCAN TRANSGLYCOSYLASE RLPA"/>
    <property type="match status" value="1"/>
</dbReference>
<sequence>MYRGFNFCVPATYNDMDCIEMKAQCVRLSGRAFVFGLLFAGLGLLVPVGSSKLYAQSVSKSIRVTKTDDGRKMVYGKATHYSRSLEGTKTAIGTRYHNDKYTAASNFFKLRTWVKVTRLSNGRSVTVFINDRMHPNMASKGRVIDLSIAAAQSIHFLSGAGITRVKVEEVPKPEITEPLKSNQSAPESEISEYDR</sequence>
<dbReference type="EMBL" id="FNQY01000010">
    <property type="protein sequence ID" value="SEA19736.1"/>
    <property type="molecule type" value="Genomic_DNA"/>
</dbReference>
<dbReference type="AlphaFoldDB" id="A0A1H3Z7P3"/>
<feature type="region of interest" description="Disordered" evidence="1">
    <location>
        <begin position="171"/>
        <end position="195"/>
    </location>
</feature>
<reference evidence="4 5" key="1">
    <citation type="submission" date="2016-10" db="EMBL/GenBank/DDBJ databases">
        <authorList>
            <person name="de Groot N.N."/>
        </authorList>
    </citation>
    <scope>NUCLEOTIDE SEQUENCE [LARGE SCALE GENOMIC DNA]</scope>
    <source>
        <strain evidence="4 5">Vu-144</strain>
    </source>
</reference>
<gene>
    <name evidence="4" type="ORF">SAMN05192529_11074</name>
</gene>
<evidence type="ECO:0000313" key="5">
    <source>
        <dbReference type="Proteomes" id="UP000199041"/>
    </source>
</evidence>
<evidence type="ECO:0000256" key="1">
    <source>
        <dbReference type="SAM" id="MobiDB-lite"/>
    </source>
</evidence>
<keyword evidence="2" id="KW-1133">Transmembrane helix</keyword>
<keyword evidence="4" id="KW-0449">Lipoprotein</keyword>
<dbReference type="SUPFAM" id="SSF50685">
    <property type="entry name" value="Barwin-like endoglucanases"/>
    <property type="match status" value="1"/>
</dbReference>
<proteinExistence type="predicted"/>
<keyword evidence="5" id="KW-1185">Reference proteome</keyword>
<keyword evidence="2" id="KW-0472">Membrane</keyword>
<evidence type="ECO:0000313" key="4">
    <source>
        <dbReference type="EMBL" id="SEA19736.1"/>
    </source>
</evidence>
<dbReference type="Pfam" id="PF03330">
    <property type="entry name" value="DPBB_1"/>
    <property type="match status" value="1"/>
</dbReference>
<dbReference type="Proteomes" id="UP000199041">
    <property type="component" value="Unassembled WGS sequence"/>
</dbReference>
<dbReference type="PANTHER" id="PTHR34183:SF8">
    <property type="entry name" value="ENDOLYTIC PEPTIDOGLYCAN TRANSGLYCOSYLASE RLPA-RELATED"/>
    <property type="match status" value="1"/>
</dbReference>
<evidence type="ECO:0000256" key="2">
    <source>
        <dbReference type="SAM" id="Phobius"/>
    </source>
</evidence>
<dbReference type="InterPro" id="IPR009009">
    <property type="entry name" value="RlpA-like_DPBB"/>
</dbReference>
<keyword evidence="2" id="KW-0812">Transmembrane</keyword>
<evidence type="ECO:0000259" key="3">
    <source>
        <dbReference type="Pfam" id="PF03330"/>
    </source>
</evidence>
<organism evidence="4 5">
    <name type="scientific">Arachidicoccus rhizosphaerae</name>
    <dbReference type="NCBI Taxonomy" id="551991"/>
    <lineage>
        <taxon>Bacteria</taxon>
        <taxon>Pseudomonadati</taxon>
        <taxon>Bacteroidota</taxon>
        <taxon>Chitinophagia</taxon>
        <taxon>Chitinophagales</taxon>
        <taxon>Chitinophagaceae</taxon>
        <taxon>Arachidicoccus</taxon>
    </lineage>
</organism>
<feature type="transmembrane region" description="Helical" evidence="2">
    <location>
        <begin position="32"/>
        <end position="55"/>
    </location>
</feature>
<name>A0A1H3Z7P3_9BACT</name>
<protein>
    <submittedName>
        <fullName evidence="4">Rare lipoprotein A</fullName>
    </submittedName>
</protein>
<feature type="domain" description="RlpA-like protein double-psi beta-barrel" evidence="3">
    <location>
        <begin position="76"/>
        <end position="167"/>
    </location>
</feature>
<dbReference type="InterPro" id="IPR036908">
    <property type="entry name" value="RlpA-like_sf"/>
</dbReference>
<accession>A0A1H3Z7P3</accession>